<reference evidence="1" key="1">
    <citation type="submission" date="2022-12" db="EMBL/GenBank/DDBJ databases">
        <title>Complete genome sequence of an Australian strain of Rouxiella badensis DAR84756 and resolution of the R. badensis DSM100043 and R. chamberiensis DSM28324 genomes.</title>
        <authorList>
            <person name="Paul S."/>
            <person name="Anderson P.J."/>
            <person name="Maynard G."/>
            <person name="Dyall-Smith M."/>
            <person name="Kudinha T."/>
        </authorList>
    </citation>
    <scope>NUCLEOTIDE SEQUENCE</scope>
    <source>
        <strain evidence="1">DSM 28324</strain>
    </source>
</reference>
<dbReference type="Proteomes" id="UP001164712">
    <property type="component" value="Chromosome"/>
</dbReference>
<organism evidence="1 2">
    <name type="scientific">Rouxiella chamberiensis</name>
    <dbReference type="NCBI Taxonomy" id="1513468"/>
    <lineage>
        <taxon>Bacteria</taxon>
        <taxon>Pseudomonadati</taxon>
        <taxon>Pseudomonadota</taxon>
        <taxon>Gammaproteobacteria</taxon>
        <taxon>Enterobacterales</taxon>
        <taxon>Yersiniaceae</taxon>
        <taxon>Rouxiella</taxon>
    </lineage>
</organism>
<dbReference type="RefSeq" id="WP_045048499.1">
    <property type="nucleotide sequence ID" value="NZ_CP114058.1"/>
</dbReference>
<proteinExistence type="predicted"/>
<keyword evidence="2" id="KW-1185">Reference proteome</keyword>
<evidence type="ECO:0000313" key="1">
    <source>
        <dbReference type="EMBL" id="WAT00160.1"/>
    </source>
</evidence>
<evidence type="ECO:0000313" key="2">
    <source>
        <dbReference type="Proteomes" id="UP001164712"/>
    </source>
</evidence>
<dbReference type="EMBL" id="CP114058">
    <property type="protein sequence ID" value="WAT00160.1"/>
    <property type="molecule type" value="Genomic_DNA"/>
</dbReference>
<protein>
    <submittedName>
        <fullName evidence="1">Uncharacterized protein</fullName>
    </submittedName>
</protein>
<name>A0ABY7HLW4_9GAMM</name>
<accession>A0ABY7HLW4</accession>
<sequence length="376" mass="41754">MSVGSVIGAHSLNALQSLFETVKKGGGKMLHSLHNISNSTIKINSFPGDNKVDTKEKYLPLSAMNFSISVFPAKTERHSAIIIPVKELTPKTFNRLGSEKQVSQIVSQSIQENLSQTSHKSPDDLLYGRPTKLDPLLLSALMNVKDGVEGLTGVKGKKGEEARQAIRQKLTAIMNLPDNRLIESEIKGLENNLRQLGTQIKGGYTKAFNTTFEVLKYRASQNVTGSQKRDAYINQYPLLSERIERAISAFKNKDLESANSCHHESRERLAASVRKLNGYYKTFVGFKEAYHELINLRNIESKGSKVDVALYESILNQAQMLSKLDDLTQLEADFTAQLQAFHQLTQAVDESALYSVSSAYVEDDAYSLGSLYDDNA</sequence>
<gene>
    <name evidence="1" type="ORF">O1V66_14340</name>
</gene>